<dbReference type="EMBL" id="CP000157">
    <property type="protein sequence ID" value="ABC64608.1"/>
    <property type="molecule type" value="Genomic_DNA"/>
</dbReference>
<dbReference type="Proteomes" id="UP000008808">
    <property type="component" value="Chromosome"/>
</dbReference>
<dbReference type="HOGENOM" id="CLU_884988_0_0_5"/>
<accession>Q2N6T3</accession>
<dbReference type="eggNOG" id="COG1597">
    <property type="taxonomic scope" value="Bacteria"/>
</dbReference>
<protein>
    <submittedName>
        <fullName evidence="1">Uncharacterized protein</fullName>
    </submittedName>
</protein>
<dbReference type="AlphaFoldDB" id="Q2N6T3"/>
<reference evidence="2" key="1">
    <citation type="journal article" date="2009" name="J. Bacteriol.">
        <title>Complete genome sequence of Erythrobacter litoralis HTCC2594.</title>
        <authorList>
            <person name="Oh H.M."/>
            <person name="Giovannoni S.J."/>
            <person name="Ferriera S."/>
            <person name="Johnson J."/>
            <person name="Cho J.C."/>
        </authorList>
    </citation>
    <scope>NUCLEOTIDE SEQUENCE [LARGE SCALE GENOMIC DNA]</scope>
    <source>
        <strain evidence="2">HTCC2594</strain>
    </source>
</reference>
<evidence type="ECO:0000313" key="1">
    <source>
        <dbReference type="EMBL" id="ABC64608.1"/>
    </source>
</evidence>
<dbReference type="STRING" id="314225.ELI_12580"/>
<keyword evidence="2" id="KW-1185">Reference proteome</keyword>
<sequence length="303" mass="33276">MTGPLALRVAQALQRDVRSEAADFAEALAQDAGAMAALFYGSNLRTGSLDGVLDFYLLLPGKQQERIWPRVSYHEREIAGRTLRAKAATMSLEQFAQACRGDSRDTTIWARFVQPSALVWLAGEPLVDAVVEAIAQAARTAARLAVALGPPSGTEADYWRALFRATYQAEFRVEKAGREDSILDANAAHFDGLLPLALAAEGVAFEAQGEVLFPVMEKAERKRILRWWTARRRLGKPLNLLRLAKAATTFEGAAAYAAWKVERHTGVPIEVTPFRERHPLLAAPGALFEVLRARRSGARADQK</sequence>
<name>Q2N6T3_ERYLH</name>
<dbReference type="OrthoDB" id="7340718at2"/>
<evidence type="ECO:0000313" key="2">
    <source>
        <dbReference type="Proteomes" id="UP000008808"/>
    </source>
</evidence>
<dbReference type="RefSeq" id="WP_011415430.1">
    <property type="nucleotide sequence ID" value="NC_007722.1"/>
</dbReference>
<dbReference type="KEGG" id="eli:ELI_12580"/>
<organism evidence="1 2">
    <name type="scientific">Erythrobacter litoralis (strain HTCC2594)</name>
    <dbReference type="NCBI Taxonomy" id="314225"/>
    <lineage>
        <taxon>Bacteria</taxon>
        <taxon>Pseudomonadati</taxon>
        <taxon>Pseudomonadota</taxon>
        <taxon>Alphaproteobacteria</taxon>
        <taxon>Sphingomonadales</taxon>
        <taxon>Erythrobacteraceae</taxon>
        <taxon>Erythrobacter/Porphyrobacter group</taxon>
        <taxon>Erythrobacter</taxon>
    </lineage>
</organism>
<proteinExistence type="predicted"/>
<gene>
    <name evidence="1" type="ordered locus">ELI_12580</name>
</gene>